<reference evidence="6" key="1">
    <citation type="journal article" date="2014" name="Int. J. Syst. Evol. Microbiol.">
        <title>Complete genome sequence of Corynebacterium casei LMG S-19264T (=DSM 44701T), isolated from a smear-ripened cheese.</title>
        <authorList>
            <consortium name="US DOE Joint Genome Institute (JGI-PGF)"/>
            <person name="Walter F."/>
            <person name="Albersmeier A."/>
            <person name="Kalinowski J."/>
            <person name="Ruckert C."/>
        </authorList>
    </citation>
    <scope>NUCLEOTIDE SEQUENCE</scope>
    <source>
        <strain evidence="6">CGMCC 1.15758</strain>
    </source>
</reference>
<dbReference type="Proteomes" id="UP000636949">
    <property type="component" value="Unassembled WGS sequence"/>
</dbReference>
<accession>A0A8J3E8J6</accession>
<evidence type="ECO:0000256" key="3">
    <source>
        <dbReference type="ARBA" id="ARBA00015716"/>
    </source>
</evidence>
<dbReference type="AlphaFoldDB" id="A0A8J3E8J6"/>
<evidence type="ECO:0000256" key="1">
    <source>
        <dbReference type="ARBA" id="ARBA00002868"/>
    </source>
</evidence>
<dbReference type="PANTHER" id="PTHR38099">
    <property type="entry name" value="LARGE RIBOSOMAL RNA SUBUNIT ACCUMULATION PROTEIN YCED"/>
    <property type="match status" value="1"/>
</dbReference>
<dbReference type="RefSeq" id="WP_117002211.1">
    <property type="nucleotide sequence ID" value="NZ_BMJS01000009.1"/>
</dbReference>
<dbReference type="EMBL" id="BMJS01000009">
    <property type="protein sequence ID" value="GGF95603.1"/>
    <property type="molecule type" value="Genomic_DNA"/>
</dbReference>
<sequence length="177" mass="20461">MLQQKPFILDPIKAAKEGVVLNQSFSFSHLASLHECIVDGTYDFQLNLKFHFENNKPLLDGQLAGKVTLICQRSLEPFEFCFDDPVKLGFVTDDRFFKNFPDTYDPYIYKDNQINLVELLEEEILLSIPMIPKKSLNDCQAEQNTSYYGVFETSDTEKQDKPNPFSALKELKFTKKD</sequence>
<comment type="caution">
    <text evidence="6">The sequence shown here is derived from an EMBL/GenBank/DDBJ whole genome shotgun (WGS) entry which is preliminary data.</text>
</comment>
<name>A0A8J3E8J6_9GAMM</name>
<evidence type="ECO:0000313" key="6">
    <source>
        <dbReference type="EMBL" id="GGF95603.1"/>
    </source>
</evidence>
<dbReference type="Pfam" id="PF02620">
    <property type="entry name" value="YceD"/>
    <property type="match status" value="1"/>
</dbReference>
<evidence type="ECO:0000256" key="2">
    <source>
        <dbReference type="ARBA" id="ARBA00010740"/>
    </source>
</evidence>
<proteinExistence type="inferred from homology"/>
<comment type="similarity">
    <text evidence="2">Belongs to the DUF177 domain family.</text>
</comment>
<dbReference type="InterPro" id="IPR039255">
    <property type="entry name" value="YceD_bac"/>
</dbReference>
<evidence type="ECO:0000313" key="7">
    <source>
        <dbReference type="Proteomes" id="UP000636949"/>
    </source>
</evidence>
<reference evidence="6" key="2">
    <citation type="submission" date="2020-09" db="EMBL/GenBank/DDBJ databases">
        <authorList>
            <person name="Sun Q."/>
            <person name="Zhou Y."/>
        </authorList>
    </citation>
    <scope>NUCLEOTIDE SEQUENCE</scope>
    <source>
        <strain evidence="6">CGMCC 1.15758</strain>
    </source>
</reference>
<dbReference type="InterPro" id="IPR003772">
    <property type="entry name" value="YceD"/>
</dbReference>
<protein>
    <recommendedName>
        <fullName evidence="3">Large ribosomal RNA subunit accumulation protein YceD</fullName>
    </recommendedName>
    <alternativeName>
        <fullName evidence="5">23S rRNA accumulation protein YceD</fullName>
    </alternativeName>
</protein>
<evidence type="ECO:0000256" key="4">
    <source>
        <dbReference type="ARBA" id="ARBA00022517"/>
    </source>
</evidence>
<gene>
    <name evidence="6" type="ORF">GCM10010995_11070</name>
</gene>
<dbReference type="GO" id="GO:0005829">
    <property type="term" value="C:cytosol"/>
    <property type="evidence" value="ECO:0007669"/>
    <property type="project" value="TreeGrafter"/>
</dbReference>
<dbReference type="OrthoDB" id="9786771at2"/>
<keyword evidence="7" id="KW-1185">Reference proteome</keyword>
<organism evidence="6 7">
    <name type="scientific">Cysteiniphilum litorale</name>
    <dbReference type="NCBI Taxonomy" id="2056700"/>
    <lineage>
        <taxon>Bacteria</taxon>
        <taxon>Pseudomonadati</taxon>
        <taxon>Pseudomonadota</taxon>
        <taxon>Gammaproteobacteria</taxon>
        <taxon>Thiotrichales</taxon>
        <taxon>Fastidiosibacteraceae</taxon>
        <taxon>Cysteiniphilum</taxon>
    </lineage>
</organism>
<keyword evidence="4" id="KW-0690">Ribosome biogenesis</keyword>
<evidence type="ECO:0000256" key="5">
    <source>
        <dbReference type="ARBA" id="ARBA00031841"/>
    </source>
</evidence>
<dbReference type="GO" id="GO:0042254">
    <property type="term" value="P:ribosome biogenesis"/>
    <property type="evidence" value="ECO:0007669"/>
    <property type="project" value="UniProtKB-KW"/>
</dbReference>
<comment type="function">
    <text evidence="1">Plays a role in synthesis, processing and/or stability of 23S rRNA.</text>
</comment>
<dbReference type="PANTHER" id="PTHR38099:SF1">
    <property type="entry name" value="LARGE RIBOSOMAL RNA SUBUNIT ACCUMULATION PROTEIN YCED"/>
    <property type="match status" value="1"/>
</dbReference>